<sequence length="344" mass="37792">MLDWLTQTLFYGICCFYPALQTRALLKGDRIKGITSFHKYLTYWTVIGIILTIEKVFDTILQYLPLYGFMKLLFGIWMFFPDAKGAQFIYSDVIDPALVSVSDYFHTRVLRFLLTFRQPHILIGGLIGRVLRAKDDLLTSTAAGLSTLEEIHTEAERAATPMARRPSASAHDQSARPAATPGAMTSTPTTVRPQHGQAHSRQPSVTAYSASDKPQARAAPVRPRMPASNPPSRPEVTVSSRIRSMESGSTVSRPSAVMAASGRPSSVRPTATPIIAKTPGTGASSKYGTMRPERSSYKTGPSASSRNLSSVYGTLRPNDSTEERAARYRTRYQKRMEDSGGQGH</sequence>
<dbReference type="Proteomes" id="UP000717585">
    <property type="component" value="Unassembled WGS sequence"/>
</dbReference>
<dbReference type="Pfam" id="PF03134">
    <property type="entry name" value="TB2_DP1_HVA22"/>
    <property type="match status" value="1"/>
</dbReference>
<dbReference type="EMBL" id="JAHDYR010000013">
    <property type="protein sequence ID" value="KAG9394747.1"/>
    <property type="molecule type" value="Genomic_DNA"/>
</dbReference>
<feature type="region of interest" description="Disordered" evidence="2">
    <location>
        <begin position="157"/>
        <end position="344"/>
    </location>
</feature>
<proteinExistence type="inferred from homology"/>
<protein>
    <submittedName>
        <fullName evidence="3">TB2/DP1/HVA22-related protein</fullName>
    </submittedName>
</protein>
<feature type="compositionally biased region" description="Polar residues" evidence="2">
    <location>
        <begin position="237"/>
        <end position="253"/>
    </location>
</feature>
<accession>A0A8J6E4P0</accession>
<feature type="compositionally biased region" description="Polar residues" evidence="2">
    <location>
        <begin position="183"/>
        <end position="209"/>
    </location>
</feature>
<dbReference type="OrthoDB" id="10009287at2759"/>
<evidence type="ECO:0000313" key="3">
    <source>
        <dbReference type="EMBL" id="KAG9394747.1"/>
    </source>
</evidence>
<keyword evidence="4" id="KW-1185">Reference proteome</keyword>
<feature type="compositionally biased region" description="Polar residues" evidence="2">
    <location>
        <begin position="297"/>
        <end position="312"/>
    </location>
</feature>
<organism evidence="3 4">
    <name type="scientific">Carpediemonas membranifera</name>
    <dbReference type="NCBI Taxonomy" id="201153"/>
    <lineage>
        <taxon>Eukaryota</taxon>
        <taxon>Metamonada</taxon>
        <taxon>Carpediemonas-like organisms</taxon>
        <taxon>Carpediemonas</taxon>
    </lineage>
</organism>
<comment type="caution">
    <text evidence="3">The sequence shown here is derived from an EMBL/GenBank/DDBJ whole genome shotgun (WGS) entry which is preliminary data.</text>
</comment>
<gene>
    <name evidence="3" type="ORF">J8273_3723</name>
</gene>
<dbReference type="InterPro" id="IPR004345">
    <property type="entry name" value="TB2_DP1_HVA22"/>
</dbReference>
<reference evidence="3" key="1">
    <citation type="submission" date="2021-05" db="EMBL/GenBank/DDBJ databases">
        <title>A free-living protist that lacks canonical eukaryotic 1 DNA replication and segregation systems.</title>
        <authorList>
            <person name="Salas-Leiva D.E."/>
            <person name="Tromer E.C."/>
            <person name="Curtis B.A."/>
            <person name="Jerlstrom-Hultqvist J."/>
            <person name="Kolisko M."/>
            <person name="Yi Z."/>
            <person name="Salas-Leiva J.S."/>
            <person name="Gallot-Lavallee L."/>
            <person name="Kops G.J.P.L."/>
            <person name="Archibald J.M."/>
            <person name="Simpson A.G.B."/>
            <person name="Roger A.J."/>
        </authorList>
    </citation>
    <scope>NUCLEOTIDE SEQUENCE</scope>
    <source>
        <strain evidence="3">BICM</strain>
    </source>
</reference>
<evidence type="ECO:0000256" key="2">
    <source>
        <dbReference type="SAM" id="MobiDB-lite"/>
    </source>
</evidence>
<feature type="compositionally biased region" description="Low complexity" evidence="2">
    <location>
        <begin position="216"/>
        <end position="227"/>
    </location>
</feature>
<name>A0A8J6E4P0_9EUKA</name>
<evidence type="ECO:0000313" key="4">
    <source>
        <dbReference type="Proteomes" id="UP000717585"/>
    </source>
</evidence>
<dbReference type="PANTHER" id="PTHR12300">
    <property type="entry name" value="HVA22-LIKE PROTEINS"/>
    <property type="match status" value="1"/>
</dbReference>
<dbReference type="AlphaFoldDB" id="A0A8J6E4P0"/>
<comment type="subcellular location">
    <subcellularLocation>
        <location evidence="1">Membrane</location>
        <topology evidence="1">Multi-pass membrane protein</topology>
    </subcellularLocation>
</comment>
<comment type="similarity">
    <text evidence="1">Belongs to the DP1 family.</text>
</comment>
<dbReference type="GO" id="GO:0016020">
    <property type="term" value="C:membrane"/>
    <property type="evidence" value="ECO:0007669"/>
    <property type="project" value="UniProtKB-SubCell"/>
</dbReference>
<evidence type="ECO:0000256" key="1">
    <source>
        <dbReference type="RuleBase" id="RU362006"/>
    </source>
</evidence>